<evidence type="ECO:0000313" key="8">
    <source>
        <dbReference type="Proteomes" id="UP000198867"/>
    </source>
</evidence>
<proteinExistence type="predicted"/>
<dbReference type="EMBL" id="FOVM01000001">
    <property type="protein sequence ID" value="SFN37962.1"/>
    <property type="molecule type" value="Genomic_DNA"/>
</dbReference>
<dbReference type="PRINTS" id="PR00411">
    <property type="entry name" value="PNDRDTASEI"/>
</dbReference>
<dbReference type="PANTHER" id="PTHR43557">
    <property type="entry name" value="APOPTOSIS-INDUCING FACTOR 1"/>
    <property type="match status" value="1"/>
</dbReference>
<comment type="cofactor">
    <cofactor evidence="1">
        <name>FAD</name>
        <dbReference type="ChEBI" id="CHEBI:57692"/>
    </cofactor>
</comment>
<dbReference type="PANTHER" id="PTHR43557:SF2">
    <property type="entry name" value="RIESKE DOMAIN-CONTAINING PROTEIN-RELATED"/>
    <property type="match status" value="1"/>
</dbReference>
<dbReference type="Proteomes" id="UP000198867">
    <property type="component" value="Unassembled WGS sequence"/>
</dbReference>
<dbReference type="SUPFAM" id="SSF51905">
    <property type="entry name" value="FAD/NAD(P)-binding domain"/>
    <property type="match status" value="2"/>
</dbReference>
<reference evidence="8" key="1">
    <citation type="submission" date="2016-10" db="EMBL/GenBank/DDBJ databases">
        <authorList>
            <person name="Varghese N."/>
            <person name="Submissions S."/>
        </authorList>
    </citation>
    <scope>NUCLEOTIDE SEQUENCE [LARGE SCALE GENOMIC DNA]</scope>
    <source>
        <strain evidence="8">CGMCC 1.11101</strain>
    </source>
</reference>
<evidence type="ECO:0000256" key="2">
    <source>
        <dbReference type="ARBA" id="ARBA00022630"/>
    </source>
</evidence>
<dbReference type="GO" id="GO:0016651">
    <property type="term" value="F:oxidoreductase activity, acting on NAD(P)H"/>
    <property type="evidence" value="ECO:0007669"/>
    <property type="project" value="TreeGrafter"/>
</dbReference>
<dbReference type="OrthoDB" id="1145at2"/>
<dbReference type="SUPFAM" id="SSF55424">
    <property type="entry name" value="FAD/NAD-linked reductases, dimerisation (C-terminal) domain"/>
    <property type="match status" value="1"/>
</dbReference>
<dbReference type="AlphaFoldDB" id="A0A1I4YIW6"/>
<evidence type="ECO:0000313" key="7">
    <source>
        <dbReference type="EMBL" id="SFN37962.1"/>
    </source>
</evidence>
<keyword evidence="8" id="KW-1185">Reference proteome</keyword>
<dbReference type="InterPro" id="IPR016156">
    <property type="entry name" value="FAD/NAD-linked_Rdtase_dimer_sf"/>
</dbReference>
<feature type="domain" description="Reductase C-terminal" evidence="6">
    <location>
        <begin position="325"/>
        <end position="392"/>
    </location>
</feature>
<gene>
    <name evidence="7" type="ORF">SAMN05216219_0273</name>
</gene>
<organism evidence="7 8">
    <name type="scientific">Mycetocola miduiensis</name>
    <dbReference type="NCBI Taxonomy" id="995034"/>
    <lineage>
        <taxon>Bacteria</taxon>
        <taxon>Bacillati</taxon>
        <taxon>Actinomycetota</taxon>
        <taxon>Actinomycetes</taxon>
        <taxon>Micrococcales</taxon>
        <taxon>Microbacteriaceae</taxon>
        <taxon>Mycetocola</taxon>
    </lineage>
</organism>
<keyword evidence="4" id="KW-0560">Oxidoreductase</keyword>
<dbReference type="InterPro" id="IPR036188">
    <property type="entry name" value="FAD/NAD-bd_sf"/>
</dbReference>
<dbReference type="Pfam" id="PF07992">
    <property type="entry name" value="Pyr_redox_2"/>
    <property type="match status" value="1"/>
</dbReference>
<protein>
    <submittedName>
        <fullName evidence="7">Reductase C-terminal</fullName>
    </submittedName>
</protein>
<dbReference type="GO" id="GO:0005737">
    <property type="term" value="C:cytoplasm"/>
    <property type="evidence" value="ECO:0007669"/>
    <property type="project" value="TreeGrafter"/>
</dbReference>
<evidence type="ECO:0000259" key="6">
    <source>
        <dbReference type="Pfam" id="PF14759"/>
    </source>
</evidence>
<evidence type="ECO:0000256" key="1">
    <source>
        <dbReference type="ARBA" id="ARBA00001974"/>
    </source>
</evidence>
<dbReference type="InterPro" id="IPR028202">
    <property type="entry name" value="Reductase_C"/>
</dbReference>
<dbReference type="InterPro" id="IPR050446">
    <property type="entry name" value="FAD-oxidoreductase/Apoptosis"/>
</dbReference>
<dbReference type="RefSeq" id="WP_090708141.1">
    <property type="nucleotide sequence ID" value="NZ_FOVM01000001.1"/>
</dbReference>
<evidence type="ECO:0000259" key="5">
    <source>
        <dbReference type="Pfam" id="PF07992"/>
    </source>
</evidence>
<evidence type="ECO:0000256" key="3">
    <source>
        <dbReference type="ARBA" id="ARBA00022827"/>
    </source>
</evidence>
<dbReference type="STRING" id="995034.SAMN05216219_0273"/>
<dbReference type="Pfam" id="PF14759">
    <property type="entry name" value="Reductase_C"/>
    <property type="match status" value="1"/>
</dbReference>
<sequence length="400" mass="42789">MTDAPSRIVLVGASAAGLTSAAALRRNGYDRDITLVDAEAHSPYDRPPLSKHLLSGEWEPERLLLKTHDELADLAVGIRSGVRATSLDVSGQRVWLSDGTDLSFDRLVLATGVRPRVLPGVGGLRGVHTLRTVDDALALRAELQPGRRLVVVGGGFLGTEVAATAVGLGVDVTIVSAAPTPLERSLGTDVGGQVAELHRAHGVALRMGPESAVVSLVDTGGIVTGVELADGTRLVTDVVFVAIGAQPDLDWLRSSGIPLGDGIECAPDLSAAPGVYAAGDAARWCNPVFDEYMRVEHRTNATEQGMHVARRLIDGEPTPFASVPYFWTDQYELKLQVHGWLRGYDEVRVVEGSFDEKRMVALFRRGDRLVGVMGIGAAKVVRQWRQHILDGAAWESVVPE</sequence>
<evidence type="ECO:0000256" key="4">
    <source>
        <dbReference type="ARBA" id="ARBA00023002"/>
    </source>
</evidence>
<feature type="domain" description="FAD/NAD(P)-binding" evidence="5">
    <location>
        <begin position="7"/>
        <end position="305"/>
    </location>
</feature>
<keyword evidence="3" id="KW-0274">FAD</keyword>
<dbReference type="PRINTS" id="PR00368">
    <property type="entry name" value="FADPNR"/>
</dbReference>
<dbReference type="Gene3D" id="3.30.390.30">
    <property type="match status" value="1"/>
</dbReference>
<accession>A0A1I4YIW6</accession>
<dbReference type="InterPro" id="IPR023753">
    <property type="entry name" value="FAD/NAD-binding_dom"/>
</dbReference>
<dbReference type="Gene3D" id="3.50.50.60">
    <property type="entry name" value="FAD/NAD(P)-binding domain"/>
    <property type="match status" value="2"/>
</dbReference>
<keyword evidence="2" id="KW-0285">Flavoprotein</keyword>
<name>A0A1I4YIW6_9MICO</name>